<keyword evidence="2" id="KW-1185">Reference proteome</keyword>
<dbReference type="AlphaFoldDB" id="J3LZR5"/>
<name>J3LZR5_ORYBR</name>
<organism evidence="1">
    <name type="scientific">Oryza brachyantha</name>
    <name type="common">malo sina</name>
    <dbReference type="NCBI Taxonomy" id="4533"/>
    <lineage>
        <taxon>Eukaryota</taxon>
        <taxon>Viridiplantae</taxon>
        <taxon>Streptophyta</taxon>
        <taxon>Embryophyta</taxon>
        <taxon>Tracheophyta</taxon>
        <taxon>Spermatophyta</taxon>
        <taxon>Magnoliopsida</taxon>
        <taxon>Liliopsida</taxon>
        <taxon>Poales</taxon>
        <taxon>Poaceae</taxon>
        <taxon>BOP clade</taxon>
        <taxon>Oryzoideae</taxon>
        <taxon>Oryzeae</taxon>
        <taxon>Oryzinae</taxon>
        <taxon>Oryza</taxon>
    </lineage>
</organism>
<proteinExistence type="predicted"/>
<dbReference type="HOGENOM" id="CLU_2835244_0_0_1"/>
<evidence type="ECO:0000313" key="1">
    <source>
        <dbReference type="EnsemblPlants" id="OB04G26400.1"/>
    </source>
</evidence>
<dbReference type="Gramene" id="OB04G26400.1">
    <property type="protein sequence ID" value="OB04G26400.1"/>
    <property type="gene ID" value="OB04G26400"/>
</dbReference>
<dbReference type="Proteomes" id="UP000006038">
    <property type="component" value="Chromosome 4"/>
</dbReference>
<protein>
    <submittedName>
        <fullName evidence="1">Uncharacterized protein</fullName>
    </submittedName>
</protein>
<reference evidence="1" key="1">
    <citation type="journal article" date="2013" name="Nat. Commun.">
        <title>Whole-genome sequencing of Oryza brachyantha reveals mechanisms underlying Oryza genome evolution.</title>
        <authorList>
            <person name="Chen J."/>
            <person name="Huang Q."/>
            <person name="Gao D."/>
            <person name="Wang J."/>
            <person name="Lang Y."/>
            <person name="Liu T."/>
            <person name="Li B."/>
            <person name="Bai Z."/>
            <person name="Luis Goicoechea J."/>
            <person name="Liang C."/>
            <person name="Chen C."/>
            <person name="Zhang W."/>
            <person name="Sun S."/>
            <person name="Liao Y."/>
            <person name="Zhang X."/>
            <person name="Yang L."/>
            <person name="Song C."/>
            <person name="Wang M."/>
            <person name="Shi J."/>
            <person name="Liu G."/>
            <person name="Liu J."/>
            <person name="Zhou H."/>
            <person name="Zhou W."/>
            <person name="Yu Q."/>
            <person name="An N."/>
            <person name="Chen Y."/>
            <person name="Cai Q."/>
            <person name="Wang B."/>
            <person name="Liu B."/>
            <person name="Min J."/>
            <person name="Huang Y."/>
            <person name="Wu H."/>
            <person name="Li Z."/>
            <person name="Zhang Y."/>
            <person name="Yin Y."/>
            <person name="Song W."/>
            <person name="Jiang J."/>
            <person name="Jackson S.A."/>
            <person name="Wing R.A."/>
            <person name="Wang J."/>
            <person name="Chen M."/>
        </authorList>
    </citation>
    <scope>NUCLEOTIDE SEQUENCE [LARGE SCALE GENOMIC DNA]</scope>
    <source>
        <strain evidence="1">cv. IRGC 101232</strain>
    </source>
</reference>
<dbReference type="EnsemblPlants" id="OB04G26400.1">
    <property type="protein sequence ID" value="OB04G26400.1"/>
    <property type="gene ID" value="OB04G26400"/>
</dbReference>
<reference evidence="1" key="2">
    <citation type="submission" date="2013-04" db="UniProtKB">
        <authorList>
            <consortium name="EnsemblPlants"/>
        </authorList>
    </citation>
    <scope>IDENTIFICATION</scope>
</reference>
<accession>J3LZR5</accession>
<sequence>MLTEALCPPAQLAHPVDHLTFAACRNITRNIRNQHTPCYTSCTHASETHPNDVRRLCGRDQYLLCL</sequence>
<evidence type="ECO:0000313" key="2">
    <source>
        <dbReference type="Proteomes" id="UP000006038"/>
    </source>
</evidence>